<gene>
    <name evidence="3" type="ORF">Adt_25408</name>
</gene>
<evidence type="ECO:0000259" key="2">
    <source>
        <dbReference type="Pfam" id="PF14309"/>
    </source>
</evidence>
<organism evidence="3 4">
    <name type="scientific">Abeliophyllum distichum</name>
    <dbReference type="NCBI Taxonomy" id="126358"/>
    <lineage>
        <taxon>Eukaryota</taxon>
        <taxon>Viridiplantae</taxon>
        <taxon>Streptophyta</taxon>
        <taxon>Embryophyta</taxon>
        <taxon>Tracheophyta</taxon>
        <taxon>Spermatophyta</taxon>
        <taxon>Magnoliopsida</taxon>
        <taxon>eudicotyledons</taxon>
        <taxon>Gunneridae</taxon>
        <taxon>Pentapetalae</taxon>
        <taxon>asterids</taxon>
        <taxon>lamiids</taxon>
        <taxon>Lamiales</taxon>
        <taxon>Oleaceae</taxon>
        <taxon>Forsythieae</taxon>
        <taxon>Abeliophyllum</taxon>
    </lineage>
</organism>
<reference evidence="4" key="1">
    <citation type="submission" date="2024-07" db="EMBL/GenBank/DDBJ databases">
        <title>Two chromosome-level genome assemblies of Korean endemic species Abeliophyllum distichum and Forsythia ovata (Oleaceae).</title>
        <authorList>
            <person name="Jang H."/>
        </authorList>
    </citation>
    <scope>NUCLEOTIDE SEQUENCE [LARGE SCALE GENOMIC DNA]</scope>
</reference>
<sequence>MIKKKCSKQVVASGYPHRKLHLKSTNLQHGDEQLSEHSGDTRYSSHHGDTASMMSESNISLISHTETDVESLANSIEMNAKQHHEPMHRNSAARLREHTITVELPTTMLEQPSPVSVLDAAFCRDDSPSPVKKISTAFRDDESPNSDDAEWHVENLNGIPDRKRFHHRKLDMIEDLVHKLILLNPTPYEDTLDHTAFMYESSNLNLRYITKILLASGLLRDVISVPTVNQHHSSYHLINPDLFDVLEQTEQNMKLEDEELHEQNANQKIHRKIVFDTVNEILVRKFSSQGLFNLGRKRLSLEELPKEVHLELNRLQRKQDYSQDDEDDGFVRILTEDMKHQSADWAEYTCEIPALVLDIERLIFKDLINEVVTGESYGPA</sequence>
<feature type="compositionally biased region" description="Basic and acidic residues" evidence="1">
    <location>
        <begin position="29"/>
        <end position="40"/>
    </location>
</feature>
<feature type="domain" description="DUF4378" evidence="2">
    <location>
        <begin position="206"/>
        <end position="370"/>
    </location>
</feature>
<feature type="region of interest" description="Disordered" evidence="1">
    <location>
        <begin position="24"/>
        <end position="51"/>
    </location>
</feature>
<dbReference type="PANTHER" id="PTHR31680">
    <property type="entry name" value="LONGIFOLIA PROTEIN"/>
    <property type="match status" value="1"/>
</dbReference>
<accession>A0ABD1SHK4</accession>
<dbReference type="InterPro" id="IPR033334">
    <property type="entry name" value="LNG1/2"/>
</dbReference>
<proteinExistence type="predicted"/>
<dbReference type="EMBL" id="JBFOLK010000007">
    <property type="protein sequence ID" value="KAL2499858.1"/>
    <property type="molecule type" value="Genomic_DNA"/>
</dbReference>
<comment type="caution">
    <text evidence="3">The sequence shown here is derived from an EMBL/GenBank/DDBJ whole genome shotgun (WGS) entry which is preliminary data.</text>
</comment>
<name>A0ABD1SHK4_9LAMI</name>
<dbReference type="AlphaFoldDB" id="A0ABD1SHK4"/>
<dbReference type="Pfam" id="PF14309">
    <property type="entry name" value="DUF4378"/>
    <property type="match status" value="1"/>
</dbReference>
<evidence type="ECO:0000256" key="1">
    <source>
        <dbReference type="SAM" id="MobiDB-lite"/>
    </source>
</evidence>
<protein>
    <recommendedName>
        <fullName evidence="2">DUF4378 domain-containing protein</fullName>
    </recommendedName>
</protein>
<dbReference type="InterPro" id="IPR025486">
    <property type="entry name" value="DUF4378"/>
</dbReference>
<evidence type="ECO:0000313" key="3">
    <source>
        <dbReference type="EMBL" id="KAL2499858.1"/>
    </source>
</evidence>
<keyword evidence="4" id="KW-1185">Reference proteome</keyword>
<dbReference type="PANTHER" id="PTHR31680:SF20">
    <property type="entry name" value="PROTEIN LONGIFOLIA 2-LIKE"/>
    <property type="match status" value="1"/>
</dbReference>
<evidence type="ECO:0000313" key="4">
    <source>
        <dbReference type="Proteomes" id="UP001604336"/>
    </source>
</evidence>
<dbReference type="Proteomes" id="UP001604336">
    <property type="component" value="Unassembled WGS sequence"/>
</dbReference>